<comment type="caution">
    <text evidence="1">The sequence shown here is derived from an EMBL/GenBank/DDBJ whole genome shotgun (WGS) entry which is preliminary data.</text>
</comment>
<organism evidence="1 2">
    <name type="scientific">Yaniella flava</name>
    <dbReference type="NCBI Taxonomy" id="287930"/>
    <lineage>
        <taxon>Bacteria</taxon>
        <taxon>Bacillati</taxon>
        <taxon>Actinomycetota</taxon>
        <taxon>Actinomycetes</taxon>
        <taxon>Micrococcales</taxon>
        <taxon>Micrococcaceae</taxon>
        <taxon>Yaniella</taxon>
    </lineage>
</organism>
<gene>
    <name evidence="1" type="ORF">GCM10009720_06880</name>
</gene>
<dbReference type="EMBL" id="BAAAMN010000011">
    <property type="protein sequence ID" value="GAA2029623.1"/>
    <property type="molecule type" value="Genomic_DNA"/>
</dbReference>
<proteinExistence type="predicted"/>
<dbReference type="Proteomes" id="UP001501461">
    <property type="component" value="Unassembled WGS sequence"/>
</dbReference>
<reference evidence="2" key="1">
    <citation type="journal article" date="2019" name="Int. J. Syst. Evol. Microbiol.">
        <title>The Global Catalogue of Microorganisms (GCM) 10K type strain sequencing project: providing services to taxonomists for standard genome sequencing and annotation.</title>
        <authorList>
            <consortium name="The Broad Institute Genomics Platform"/>
            <consortium name="The Broad Institute Genome Sequencing Center for Infectious Disease"/>
            <person name="Wu L."/>
            <person name="Ma J."/>
        </authorList>
    </citation>
    <scope>NUCLEOTIDE SEQUENCE [LARGE SCALE GENOMIC DNA]</scope>
    <source>
        <strain evidence="2">JCM 13595</strain>
    </source>
</reference>
<evidence type="ECO:0000313" key="1">
    <source>
        <dbReference type="EMBL" id="GAA2029623.1"/>
    </source>
</evidence>
<evidence type="ECO:0000313" key="2">
    <source>
        <dbReference type="Proteomes" id="UP001501461"/>
    </source>
</evidence>
<accession>A0ABP5FM74</accession>
<name>A0ABP5FM74_9MICC</name>
<protein>
    <submittedName>
        <fullName evidence="1">Uncharacterized protein</fullName>
    </submittedName>
</protein>
<sequence length="42" mass="4612">MILPVDVPSIRNSWIVFGARLKATDIGDPVYLDNRMVSAPIA</sequence>
<keyword evidence="2" id="KW-1185">Reference proteome</keyword>